<dbReference type="GO" id="GO:0004523">
    <property type="term" value="F:RNA-DNA hybrid ribonuclease activity"/>
    <property type="evidence" value="ECO:0007669"/>
    <property type="project" value="InterPro"/>
</dbReference>
<dbReference type="InParanoid" id="A0A5C3NT62"/>
<reference evidence="2 3" key="1">
    <citation type="journal article" date="2019" name="Nat. Ecol. Evol.">
        <title>Megaphylogeny resolves global patterns of mushroom evolution.</title>
        <authorList>
            <person name="Varga T."/>
            <person name="Krizsan K."/>
            <person name="Foldi C."/>
            <person name="Dima B."/>
            <person name="Sanchez-Garcia M."/>
            <person name="Sanchez-Ramirez S."/>
            <person name="Szollosi G.J."/>
            <person name="Szarkandi J.G."/>
            <person name="Papp V."/>
            <person name="Albert L."/>
            <person name="Andreopoulos W."/>
            <person name="Angelini C."/>
            <person name="Antonin V."/>
            <person name="Barry K.W."/>
            <person name="Bougher N.L."/>
            <person name="Buchanan P."/>
            <person name="Buyck B."/>
            <person name="Bense V."/>
            <person name="Catcheside P."/>
            <person name="Chovatia M."/>
            <person name="Cooper J."/>
            <person name="Damon W."/>
            <person name="Desjardin D."/>
            <person name="Finy P."/>
            <person name="Geml J."/>
            <person name="Haridas S."/>
            <person name="Hughes K."/>
            <person name="Justo A."/>
            <person name="Karasinski D."/>
            <person name="Kautmanova I."/>
            <person name="Kiss B."/>
            <person name="Kocsube S."/>
            <person name="Kotiranta H."/>
            <person name="LaButti K.M."/>
            <person name="Lechner B.E."/>
            <person name="Liimatainen K."/>
            <person name="Lipzen A."/>
            <person name="Lukacs Z."/>
            <person name="Mihaltcheva S."/>
            <person name="Morgado L.N."/>
            <person name="Niskanen T."/>
            <person name="Noordeloos M.E."/>
            <person name="Ohm R.A."/>
            <person name="Ortiz-Santana B."/>
            <person name="Ovrebo C."/>
            <person name="Racz N."/>
            <person name="Riley R."/>
            <person name="Savchenko A."/>
            <person name="Shiryaev A."/>
            <person name="Soop K."/>
            <person name="Spirin V."/>
            <person name="Szebenyi C."/>
            <person name="Tomsovsky M."/>
            <person name="Tulloss R.E."/>
            <person name="Uehling J."/>
            <person name="Grigoriev I.V."/>
            <person name="Vagvolgyi C."/>
            <person name="Papp T."/>
            <person name="Martin F.M."/>
            <person name="Miettinen O."/>
            <person name="Hibbett D.S."/>
            <person name="Nagy L.G."/>
        </authorList>
    </citation>
    <scope>NUCLEOTIDE SEQUENCE [LARGE SCALE GENOMIC DNA]</scope>
    <source>
        <strain evidence="2 3">HHB13444</strain>
    </source>
</reference>
<evidence type="ECO:0000313" key="3">
    <source>
        <dbReference type="Proteomes" id="UP000308197"/>
    </source>
</evidence>
<dbReference type="SUPFAM" id="SSF53098">
    <property type="entry name" value="Ribonuclease H-like"/>
    <property type="match status" value="1"/>
</dbReference>
<dbReference type="EMBL" id="ML212137">
    <property type="protein sequence ID" value="TFK79180.1"/>
    <property type="molecule type" value="Genomic_DNA"/>
</dbReference>
<dbReference type="STRING" id="1314778.A0A5C3NT62"/>
<dbReference type="PROSITE" id="PS50879">
    <property type="entry name" value="RNASE_H_1"/>
    <property type="match status" value="1"/>
</dbReference>
<dbReference type="Pfam" id="PF00075">
    <property type="entry name" value="RNase_H"/>
    <property type="match status" value="1"/>
</dbReference>
<sequence length="367" mass="41447">MSSSNSRLIIETDSQTTIDSLTKWSQRHEDTGYICQKNAMLLRYAVAKIRMRSAHTILKWIKGHNGHLGNEEADRLAARGVDKPCEDSLSVHIPPQFRVSGAKLQALTQKLAYKAIRACKDKLTAPRPRAVANLDRISCGISDAFGIQVTDEAVWSSFRTRHIARSTAQFMWMAVHDGYMIGSHWFRPNMSDELRSRAYCTVCGEVETMTHIIFECRAPGQETMWSLLKTTWTLTGKEWKAPMWGTAFGAACAIFKKPNGGRDVATASLWTILCTETLHLIWKMRCERVIQHEGRSWTPPEITNRFYASLNSRLDLDRRTSAMSRGKRSLRPADVASIWLPVVDGKDNLPPNWVTDNGVLVGIKRGR</sequence>
<dbReference type="Proteomes" id="UP000308197">
    <property type="component" value="Unassembled WGS sequence"/>
</dbReference>
<dbReference type="InterPro" id="IPR012337">
    <property type="entry name" value="RNaseH-like_sf"/>
</dbReference>
<dbReference type="InterPro" id="IPR036397">
    <property type="entry name" value="RNaseH_sf"/>
</dbReference>
<accession>A0A5C3NT62</accession>
<dbReference type="Gene3D" id="3.30.420.10">
    <property type="entry name" value="Ribonuclease H-like superfamily/Ribonuclease H"/>
    <property type="match status" value="1"/>
</dbReference>
<name>A0A5C3NT62_9APHY</name>
<dbReference type="AlphaFoldDB" id="A0A5C3NT62"/>
<keyword evidence="3" id="KW-1185">Reference proteome</keyword>
<evidence type="ECO:0000313" key="2">
    <source>
        <dbReference type="EMBL" id="TFK79180.1"/>
    </source>
</evidence>
<dbReference type="InterPro" id="IPR002156">
    <property type="entry name" value="RNaseH_domain"/>
</dbReference>
<protein>
    <recommendedName>
        <fullName evidence="1">RNase H type-1 domain-containing protein</fullName>
    </recommendedName>
</protein>
<organism evidence="2 3">
    <name type="scientific">Polyporus arcularius HHB13444</name>
    <dbReference type="NCBI Taxonomy" id="1314778"/>
    <lineage>
        <taxon>Eukaryota</taxon>
        <taxon>Fungi</taxon>
        <taxon>Dikarya</taxon>
        <taxon>Basidiomycota</taxon>
        <taxon>Agaricomycotina</taxon>
        <taxon>Agaricomycetes</taxon>
        <taxon>Polyporales</taxon>
        <taxon>Polyporaceae</taxon>
        <taxon>Polyporus</taxon>
    </lineage>
</organism>
<proteinExistence type="predicted"/>
<evidence type="ECO:0000259" key="1">
    <source>
        <dbReference type="PROSITE" id="PS50879"/>
    </source>
</evidence>
<dbReference type="GO" id="GO:0003676">
    <property type="term" value="F:nucleic acid binding"/>
    <property type="evidence" value="ECO:0007669"/>
    <property type="project" value="InterPro"/>
</dbReference>
<gene>
    <name evidence="2" type="ORF">K466DRAFT_610662</name>
</gene>
<feature type="domain" description="RNase H type-1" evidence="1">
    <location>
        <begin position="1"/>
        <end position="82"/>
    </location>
</feature>